<evidence type="ECO:0000313" key="8">
    <source>
        <dbReference type="Proteomes" id="UP001224997"/>
    </source>
</evidence>
<evidence type="ECO:0000256" key="5">
    <source>
        <dbReference type="SAM" id="MobiDB-lite"/>
    </source>
</evidence>
<name>A0ABT9JFZ4_9RHOB</name>
<comment type="caution">
    <text evidence="7">The sequence shown here is derived from an EMBL/GenBank/DDBJ whole genome shotgun (WGS) entry which is preliminary data.</text>
</comment>
<comment type="cofactor">
    <cofactor evidence="1">
        <name>Ca(2+)</name>
        <dbReference type="ChEBI" id="CHEBI:29108"/>
    </cofactor>
</comment>
<gene>
    <name evidence="7" type="ORF">Q5Y72_16860</name>
</gene>
<dbReference type="InterPro" id="IPR050557">
    <property type="entry name" value="RTX_toxin/Mannuronan_C5-epim"/>
</dbReference>
<organism evidence="7 8">
    <name type="scientific">Paracoccus spongiarum</name>
    <dbReference type="NCBI Taxonomy" id="3064387"/>
    <lineage>
        <taxon>Bacteria</taxon>
        <taxon>Pseudomonadati</taxon>
        <taxon>Pseudomonadota</taxon>
        <taxon>Alphaproteobacteria</taxon>
        <taxon>Rhodobacterales</taxon>
        <taxon>Paracoccaceae</taxon>
        <taxon>Paracoccus</taxon>
    </lineage>
</organism>
<evidence type="ECO:0000256" key="4">
    <source>
        <dbReference type="ARBA" id="ARBA00022737"/>
    </source>
</evidence>
<reference evidence="7 8" key="1">
    <citation type="submission" date="2023-08" db="EMBL/GenBank/DDBJ databases">
        <authorList>
            <person name="Park J.-S."/>
        </authorList>
    </citation>
    <scope>NUCLEOTIDE SEQUENCE [LARGE SCALE GENOMIC DNA]</scope>
    <source>
        <strain evidence="7 8">2205BS29-5</strain>
    </source>
</reference>
<feature type="region of interest" description="Disordered" evidence="5">
    <location>
        <begin position="235"/>
        <end position="259"/>
    </location>
</feature>
<dbReference type="PANTHER" id="PTHR38340:SF1">
    <property type="entry name" value="S-LAYER PROTEIN"/>
    <property type="match status" value="1"/>
</dbReference>
<dbReference type="PROSITE" id="PS00330">
    <property type="entry name" value="HEMOLYSIN_CALCIUM"/>
    <property type="match status" value="3"/>
</dbReference>
<dbReference type="RefSeq" id="WP_305964592.1">
    <property type="nucleotide sequence ID" value="NZ_JAVAMQ010000022.1"/>
</dbReference>
<evidence type="ECO:0000313" key="7">
    <source>
        <dbReference type="EMBL" id="MDP5308754.1"/>
    </source>
</evidence>
<accession>A0ABT9JFZ4</accession>
<dbReference type="PRINTS" id="PR00313">
    <property type="entry name" value="CABNDNGRPT"/>
</dbReference>
<dbReference type="InterPro" id="IPR011049">
    <property type="entry name" value="Serralysin-like_metalloprot_C"/>
</dbReference>
<evidence type="ECO:0000256" key="2">
    <source>
        <dbReference type="ARBA" id="ARBA00004613"/>
    </source>
</evidence>
<evidence type="ECO:0000256" key="3">
    <source>
        <dbReference type="ARBA" id="ARBA00022525"/>
    </source>
</evidence>
<dbReference type="Pfam" id="PF00353">
    <property type="entry name" value="HemolysinCabind"/>
    <property type="match status" value="3"/>
</dbReference>
<dbReference type="Gene3D" id="2.150.10.10">
    <property type="entry name" value="Serralysin-like metalloprotease, C-terminal"/>
    <property type="match status" value="2"/>
</dbReference>
<dbReference type="PANTHER" id="PTHR38340">
    <property type="entry name" value="S-LAYER PROTEIN"/>
    <property type="match status" value="1"/>
</dbReference>
<dbReference type="InterPro" id="IPR013858">
    <property type="entry name" value="Peptidase_M10B_C"/>
</dbReference>
<dbReference type="SUPFAM" id="SSF51120">
    <property type="entry name" value="beta-Roll"/>
    <property type="match status" value="2"/>
</dbReference>
<dbReference type="Pfam" id="PF08548">
    <property type="entry name" value="Peptidase_M10_C"/>
    <property type="match status" value="1"/>
</dbReference>
<sequence>MAVVKASHSFDITGIDLHPLVDSREDWDFLNNAGLIHRGITYRDGFLAEWRDGSTDLATMFRGDKLNANASGRLTAGVVESFSEMLWTGTRYVELWGISGVSIRAASLDSAMRSEARADDDRLLIAAFDGNDRFVLSPDADIANGFGGDDRVNGRGGGDVLAGGDGNDRLRGQAGNDRFFLDRGDDVISGGPGRDLLVVNSGADVSIRLGARRPQDTGLGDDRIRGVEDAWGGRGDDRLLGSKGQNELSGNNGRDVLDGRGGNDLLLGGRGADLLTGGPGQDSLTGGAGADSFVFRSLRDLGFSAGTADVITDFRPGADRIDLSAIDASLVTGGNNAFLWRGDAAFGTSAQGELRVVRDDRPGRGSDSTLILIDTDGDAAAEAQLRLRGLHDLGADDFLL</sequence>
<keyword evidence="4" id="KW-0677">Repeat</keyword>
<comment type="subcellular location">
    <subcellularLocation>
        <location evidence="2">Secreted</location>
    </subcellularLocation>
</comment>
<keyword evidence="8" id="KW-1185">Reference proteome</keyword>
<dbReference type="EMBL" id="JAVAMQ010000022">
    <property type="protein sequence ID" value="MDP5308754.1"/>
    <property type="molecule type" value="Genomic_DNA"/>
</dbReference>
<dbReference type="Proteomes" id="UP001224997">
    <property type="component" value="Unassembled WGS sequence"/>
</dbReference>
<dbReference type="InterPro" id="IPR018511">
    <property type="entry name" value="Hemolysin-typ_Ca-bd_CS"/>
</dbReference>
<feature type="domain" description="Peptidase M10 serralysin C-terminal" evidence="6">
    <location>
        <begin position="227"/>
        <end position="334"/>
    </location>
</feature>
<dbReference type="InterPro" id="IPR001343">
    <property type="entry name" value="Hemolysn_Ca-bd"/>
</dbReference>
<keyword evidence="3" id="KW-0964">Secreted</keyword>
<protein>
    <submittedName>
        <fullName evidence="7">Calcium-binding protein</fullName>
    </submittedName>
</protein>
<evidence type="ECO:0000256" key="1">
    <source>
        <dbReference type="ARBA" id="ARBA00001913"/>
    </source>
</evidence>
<evidence type="ECO:0000259" key="6">
    <source>
        <dbReference type="Pfam" id="PF08548"/>
    </source>
</evidence>
<proteinExistence type="predicted"/>